<keyword evidence="4" id="KW-1185">Reference proteome</keyword>
<feature type="compositionally biased region" description="Polar residues" evidence="1">
    <location>
        <begin position="63"/>
        <end position="74"/>
    </location>
</feature>
<evidence type="ECO:0000313" key="4">
    <source>
        <dbReference type="Proteomes" id="UP000076744"/>
    </source>
</evidence>
<gene>
    <name evidence="3" type="ORF">ISF_07938</name>
</gene>
<dbReference type="InterPro" id="IPR001347">
    <property type="entry name" value="SIS_dom"/>
</dbReference>
<protein>
    <submittedName>
        <fullName evidence="3">Sugar isomerase, KpsF/GutQ</fullName>
    </submittedName>
</protein>
<sequence length="483" mass="50216">MGEPRKGEHRPIQTSAVIVLNGSKRPITRPPSPPTPSVTPADGAAPAFTEPSEPFQLAGQRISYRSTASHTTPRSGLDTADQQQHAADDDDIHKDERLREGLHVLRTEALALAHLARLYETEPLARDSFHRAVAAVTRTTSNGGKLVLIGVGKSGLIARKLAATFQSLAVRAAFLHPTEALHGDLGLVDPAVDALLLVTYSGATPELLALLPHLDQSMPAIVITSAHSTCEIVRQRPGVVVVPAPVHEPERVSFGVSAPTTSTTAALAVGDALAVTAARELQPDLAAAFARNHPGGAIGLAAAASASSSPTPTPPASSSPPLKKVLLVPPPAITLRHIAVRWDAIADCPLLRADSPAASLLRAAYASKKGWVRVGEAVTAPRRLRALCDEDLLEPLGSLPGLLVSCHDMLAMSADTTVRQARDILLRGTLSDSGGAVAGGSSVGGLGEEEEEDGEAEGAVIAVTENGRICGVLEAAQVLEHQD</sequence>
<dbReference type="InterPro" id="IPR046348">
    <property type="entry name" value="SIS_dom_sf"/>
</dbReference>
<evidence type="ECO:0000259" key="2">
    <source>
        <dbReference type="PROSITE" id="PS51464"/>
    </source>
</evidence>
<feature type="region of interest" description="Disordered" evidence="1">
    <location>
        <begin position="302"/>
        <end position="322"/>
    </location>
</feature>
<proteinExistence type="predicted"/>
<dbReference type="GO" id="GO:0016853">
    <property type="term" value="F:isomerase activity"/>
    <property type="evidence" value="ECO:0007669"/>
    <property type="project" value="UniProtKB-KW"/>
</dbReference>
<feature type="compositionally biased region" description="Pro residues" evidence="1">
    <location>
        <begin position="28"/>
        <end position="37"/>
    </location>
</feature>
<dbReference type="GO" id="GO:1901135">
    <property type="term" value="P:carbohydrate derivative metabolic process"/>
    <property type="evidence" value="ECO:0007669"/>
    <property type="project" value="InterPro"/>
</dbReference>
<accession>A0A167NDE3</accession>
<dbReference type="Pfam" id="PF01380">
    <property type="entry name" value="SIS"/>
    <property type="match status" value="1"/>
</dbReference>
<dbReference type="PROSITE" id="PS51464">
    <property type="entry name" value="SIS"/>
    <property type="match status" value="1"/>
</dbReference>
<dbReference type="EMBL" id="AZHB01000025">
    <property type="protein sequence ID" value="OAA55427.1"/>
    <property type="molecule type" value="Genomic_DNA"/>
</dbReference>
<dbReference type="SUPFAM" id="SSF53697">
    <property type="entry name" value="SIS domain"/>
    <property type="match status" value="1"/>
</dbReference>
<feature type="compositionally biased region" description="Basic and acidic residues" evidence="1">
    <location>
        <begin position="1"/>
        <end position="11"/>
    </location>
</feature>
<organism evidence="3 4">
    <name type="scientific">Cordyceps fumosorosea (strain ARSEF 2679)</name>
    <name type="common">Isaria fumosorosea</name>
    <dbReference type="NCBI Taxonomy" id="1081104"/>
    <lineage>
        <taxon>Eukaryota</taxon>
        <taxon>Fungi</taxon>
        <taxon>Dikarya</taxon>
        <taxon>Ascomycota</taxon>
        <taxon>Pezizomycotina</taxon>
        <taxon>Sordariomycetes</taxon>
        <taxon>Hypocreomycetidae</taxon>
        <taxon>Hypocreales</taxon>
        <taxon>Cordycipitaceae</taxon>
        <taxon>Cordyceps</taxon>
    </lineage>
</organism>
<dbReference type="RefSeq" id="XP_018701280.1">
    <property type="nucleotide sequence ID" value="XM_018851541.1"/>
</dbReference>
<dbReference type="STRING" id="1081104.A0A167NDE3"/>
<dbReference type="Gene3D" id="3.40.50.10490">
    <property type="entry name" value="Glucose-6-phosphate isomerase like protein, domain 1"/>
    <property type="match status" value="1"/>
</dbReference>
<keyword evidence="3" id="KW-0413">Isomerase</keyword>
<dbReference type="GeneID" id="30024230"/>
<dbReference type="OrthoDB" id="1872003at2759"/>
<feature type="region of interest" description="Disordered" evidence="1">
    <location>
        <begin position="1"/>
        <end position="93"/>
    </location>
</feature>
<dbReference type="PANTHER" id="PTHR38418:SF2">
    <property type="entry name" value="SUGAR ISOMERASE, KPSF_GUTQ (AFU_ORTHOLOGUE AFUA_6G08860)"/>
    <property type="match status" value="1"/>
</dbReference>
<comment type="caution">
    <text evidence="3">The sequence shown here is derived from an EMBL/GenBank/DDBJ whole genome shotgun (WGS) entry which is preliminary data.</text>
</comment>
<evidence type="ECO:0000313" key="3">
    <source>
        <dbReference type="EMBL" id="OAA55427.1"/>
    </source>
</evidence>
<reference evidence="3 4" key="1">
    <citation type="journal article" date="2016" name="Genome Biol. Evol.">
        <title>Divergent and convergent evolution of fungal pathogenicity.</title>
        <authorList>
            <person name="Shang Y."/>
            <person name="Xiao G."/>
            <person name="Zheng P."/>
            <person name="Cen K."/>
            <person name="Zhan S."/>
            <person name="Wang C."/>
        </authorList>
    </citation>
    <scope>NUCLEOTIDE SEQUENCE [LARGE SCALE GENOMIC DNA]</scope>
    <source>
        <strain evidence="3 4">ARSEF 2679</strain>
    </source>
</reference>
<dbReference type="GO" id="GO:0097367">
    <property type="term" value="F:carbohydrate derivative binding"/>
    <property type="evidence" value="ECO:0007669"/>
    <property type="project" value="InterPro"/>
</dbReference>
<feature type="domain" description="SIS" evidence="2">
    <location>
        <begin position="136"/>
        <end position="283"/>
    </location>
</feature>
<dbReference type="AlphaFoldDB" id="A0A167NDE3"/>
<evidence type="ECO:0000256" key="1">
    <source>
        <dbReference type="SAM" id="MobiDB-lite"/>
    </source>
</evidence>
<dbReference type="Proteomes" id="UP000076744">
    <property type="component" value="Unassembled WGS sequence"/>
</dbReference>
<dbReference type="PANTHER" id="PTHR38418">
    <property type="entry name" value="SUGAR ISOMERASE, KPSF/GUTQ (AFU_ORTHOLOGUE AFUA_6G08860)"/>
    <property type="match status" value="1"/>
</dbReference>
<name>A0A167NDE3_CORFA</name>